<dbReference type="Pfam" id="PF00226">
    <property type="entry name" value="DnaJ"/>
    <property type="match status" value="1"/>
</dbReference>
<dbReference type="InterPro" id="IPR001623">
    <property type="entry name" value="DnaJ_domain"/>
</dbReference>
<feature type="compositionally biased region" description="Basic and acidic residues" evidence="1">
    <location>
        <begin position="299"/>
        <end position="311"/>
    </location>
</feature>
<dbReference type="SUPFAM" id="SSF46565">
    <property type="entry name" value="Chaperone J-domain"/>
    <property type="match status" value="1"/>
</dbReference>
<dbReference type="OrthoDB" id="110024at2759"/>
<dbReference type="PRINTS" id="PR00625">
    <property type="entry name" value="JDOMAIN"/>
</dbReference>
<organism evidence="3 4">
    <name type="scientific">Pseudogymnoascus verrucosus</name>
    <dbReference type="NCBI Taxonomy" id="342668"/>
    <lineage>
        <taxon>Eukaryota</taxon>
        <taxon>Fungi</taxon>
        <taxon>Dikarya</taxon>
        <taxon>Ascomycota</taxon>
        <taxon>Pezizomycotina</taxon>
        <taxon>Leotiomycetes</taxon>
        <taxon>Thelebolales</taxon>
        <taxon>Thelebolaceae</taxon>
        <taxon>Pseudogymnoascus</taxon>
    </lineage>
</organism>
<dbReference type="RefSeq" id="XP_018127703.1">
    <property type="nucleotide sequence ID" value="XM_018277684.2"/>
</dbReference>
<feature type="compositionally biased region" description="Basic and acidic residues" evidence="1">
    <location>
        <begin position="239"/>
        <end position="263"/>
    </location>
</feature>
<dbReference type="FunFam" id="1.10.287.110:FF:000110">
    <property type="entry name" value="DnaJ domain protein (AFU_orthologue AFUA_2G13210)"/>
    <property type="match status" value="1"/>
</dbReference>
<dbReference type="GO" id="GO:0005737">
    <property type="term" value="C:cytoplasm"/>
    <property type="evidence" value="ECO:0007669"/>
    <property type="project" value="TreeGrafter"/>
</dbReference>
<dbReference type="CDD" id="cd06257">
    <property type="entry name" value="DnaJ"/>
    <property type="match status" value="1"/>
</dbReference>
<dbReference type="InterPro" id="IPR036869">
    <property type="entry name" value="J_dom_sf"/>
</dbReference>
<feature type="region of interest" description="Disordered" evidence="1">
    <location>
        <begin position="218"/>
        <end position="318"/>
    </location>
</feature>
<feature type="domain" description="J" evidence="2">
    <location>
        <begin position="18"/>
        <end position="85"/>
    </location>
</feature>
<gene>
    <name evidence="3" type="ORF">VE01_08256</name>
</gene>
<dbReference type="InterPro" id="IPR052594">
    <property type="entry name" value="J_domain-containing_protein"/>
</dbReference>
<dbReference type="Proteomes" id="UP000091956">
    <property type="component" value="Unassembled WGS sequence"/>
</dbReference>
<reference evidence="3 4" key="1">
    <citation type="submission" date="2016-03" db="EMBL/GenBank/DDBJ databases">
        <title>Comparative genomics of Pseudogymnoascus destructans, the fungus causing white-nose syndrome of bats.</title>
        <authorList>
            <person name="Palmer J.M."/>
            <person name="Drees K.P."/>
            <person name="Foster J.T."/>
            <person name="Lindner D.L."/>
        </authorList>
    </citation>
    <scope>NUCLEOTIDE SEQUENCE [LARGE SCALE GENOMIC DNA]</scope>
    <source>
        <strain evidence="3 4">UAMH 10579</strain>
    </source>
</reference>
<reference evidence="4" key="2">
    <citation type="journal article" date="2018" name="Nat. Commun.">
        <title>Extreme sensitivity to ultraviolet light in the fungal pathogen causing white-nose syndrome of bats.</title>
        <authorList>
            <person name="Palmer J.M."/>
            <person name="Drees K.P."/>
            <person name="Foster J.T."/>
            <person name="Lindner D.L."/>
        </authorList>
    </citation>
    <scope>NUCLEOTIDE SEQUENCE [LARGE SCALE GENOMIC DNA]</scope>
    <source>
        <strain evidence="4">UAMH 10579</strain>
    </source>
</reference>
<dbReference type="GO" id="GO:0031072">
    <property type="term" value="F:heat shock protein binding"/>
    <property type="evidence" value="ECO:0007669"/>
    <property type="project" value="TreeGrafter"/>
</dbReference>
<name>A0A1B8GDQ8_9PEZI</name>
<dbReference type="EMBL" id="KV460248">
    <property type="protein sequence ID" value="OBT93970.1"/>
    <property type="molecule type" value="Genomic_DNA"/>
</dbReference>
<dbReference type="PROSITE" id="PS50076">
    <property type="entry name" value="DNAJ_2"/>
    <property type="match status" value="1"/>
</dbReference>
<dbReference type="AlphaFoldDB" id="A0A1B8GDQ8"/>
<dbReference type="GO" id="GO:0005634">
    <property type="term" value="C:nucleus"/>
    <property type="evidence" value="ECO:0007669"/>
    <property type="project" value="TreeGrafter"/>
</dbReference>
<accession>A0A1B8GDQ8</accession>
<keyword evidence="4" id="KW-1185">Reference proteome</keyword>
<protein>
    <recommendedName>
        <fullName evidence="2">J domain-containing protein</fullName>
    </recommendedName>
</protein>
<dbReference type="GeneID" id="28841642"/>
<dbReference type="InterPro" id="IPR056453">
    <property type="entry name" value="HTH_DNAJC9"/>
</dbReference>
<proteinExistence type="predicted"/>
<dbReference type="PANTHER" id="PTHR44144">
    <property type="entry name" value="DNAJ HOMOLOG SUBFAMILY C MEMBER 9"/>
    <property type="match status" value="1"/>
</dbReference>
<sequence length="318" mass="35686">MAPINEELFDEDDTLLINPYEVLGIEKTATANEVKSAYRKAALKNHPDKVPASDKESATKTFQTIAFAYAVLSSQTRRAHYDRTGSTSEAISSSDDFSWSSFYRAQYEDVVSDAAIEAFAAKYKNSEEEKDDVLAAYEKGKGDMDVVYEMVMLSNVVVDDKRFREIINAAIQEEKVEAYTKFTKESESSKRKRTKAAKDEANEAMECAEELGIKDKLFGGKKSKKDDGQDGLKALIMKRQQDRQEQGEGFLDRLAAKYAEPEKKKKGGKGKKNKAEVDEGPTEEEFQKASARLGGKTRGKTDDDDKNTEGRRSKRVKR</sequence>
<feature type="compositionally biased region" description="Basic and acidic residues" evidence="1">
    <location>
        <begin position="218"/>
        <end position="230"/>
    </location>
</feature>
<dbReference type="SMART" id="SM00271">
    <property type="entry name" value="DnaJ"/>
    <property type="match status" value="1"/>
</dbReference>
<dbReference type="PANTHER" id="PTHR44144:SF1">
    <property type="entry name" value="DNAJ HOMOLOG SUBFAMILY C MEMBER 9"/>
    <property type="match status" value="1"/>
</dbReference>
<dbReference type="Pfam" id="PF23302">
    <property type="entry name" value="HTH_DNAJC9"/>
    <property type="match status" value="1"/>
</dbReference>
<evidence type="ECO:0000313" key="4">
    <source>
        <dbReference type="Proteomes" id="UP000091956"/>
    </source>
</evidence>
<dbReference type="Gene3D" id="1.10.287.110">
    <property type="entry name" value="DnaJ domain"/>
    <property type="match status" value="1"/>
</dbReference>
<evidence type="ECO:0000313" key="3">
    <source>
        <dbReference type="EMBL" id="OBT93970.1"/>
    </source>
</evidence>
<evidence type="ECO:0000259" key="2">
    <source>
        <dbReference type="PROSITE" id="PS50076"/>
    </source>
</evidence>
<evidence type="ECO:0000256" key="1">
    <source>
        <dbReference type="SAM" id="MobiDB-lite"/>
    </source>
</evidence>